<dbReference type="Gene3D" id="3.40.50.150">
    <property type="entry name" value="Vaccinia Virus protein VP39"/>
    <property type="match status" value="1"/>
</dbReference>
<dbReference type="EMBL" id="MHIG01000011">
    <property type="protein sequence ID" value="OGY47638.1"/>
    <property type="molecule type" value="Genomic_DNA"/>
</dbReference>
<dbReference type="PANTHER" id="PTHR13610:SF9">
    <property type="entry name" value="FI06469P"/>
    <property type="match status" value="1"/>
</dbReference>
<dbReference type="Proteomes" id="UP000178385">
    <property type="component" value="Unassembled WGS sequence"/>
</dbReference>
<sequence>MLTLAAVKPGEKIIDLGAGDGRIIVAAAQRYHAEAVGYEIAILPYFFGCIRIILSGTHGRAKLKYKNFFHQDLGHADVITAFLTPQAMEKLKPKLETETKPGCRIVSYAFAVPDWQPTKIDKPNQKSTRIFLYRR</sequence>
<dbReference type="InterPro" id="IPR026170">
    <property type="entry name" value="FAM173A/B"/>
</dbReference>
<protein>
    <recommendedName>
        <fullName evidence="6">DOT1 domain-containing protein</fullName>
    </recommendedName>
</protein>
<comment type="caution">
    <text evidence="4">The sequence shown here is derived from an EMBL/GenBank/DDBJ whole genome shotgun (WGS) entry which is preliminary data.</text>
</comment>
<organism evidence="4 5">
    <name type="scientific">Candidatus Buchananbacteria bacterium RIFCSPHIGHO2_01_FULL_47_11b</name>
    <dbReference type="NCBI Taxonomy" id="1797537"/>
    <lineage>
        <taxon>Bacteria</taxon>
        <taxon>Candidatus Buchananiibacteriota</taxon>
    </lineage>
</organism>
<keyword evidence="1" id="KW-0489">Methyltransferase</keyword>
<dbReference type="SUPFAM" id="SSF53335">
    <property type="entry name" value="S-adenosyl-L-methionine-dependent methyltransferases"/>
    <property type="match status" value="1"/>
</dbReference>
<dbReference type="GO" id="GO:0032259">
    <property type="term" value="P:methylation"/>
    <property type="evidence" value="ECO:0007669"/>
    <property type="project" value="UniProtKB-KW"/>
</dbReference>
<accession>A0A1G1Y5Q5</accession>
<evidence type="ECO:0000313" key="4">
    <source>
        <dbReference type="EMBL" id="OGY47638.1"/>
    </source>
</evidence>
<name>A0A1G1Y5Q5_9BACT</name>
<dbReference type="InterPro" id="IPR029063">
    <property type="entry name" value="SAM-dependent_MTases_sf"/>
</dbReference>
<dbReference type="PANTHER" id="PTHR13610">
    <property type="entry name" value="METHYLTRANSFERASE DOMAIN-CONTAINING PROTEIN"/>
    <property type="match status" value="1"/>
</dbReference>
<gene>
    <name evidence="4" type="ORF">A2840_01300</name>
</gene>
<dbReference type="CDD" id="cd02440">
    <property type="entry name" value="AdoMet_MTases"/>
    <property type="match status" value="1"/>
</dbReference>
<dbReference type="AlphaFoldDB" id="A0A1G1Y5Q5"/>
<reference evidence="4 5" key="1">
    <citation type="journal article" date="2016" name="Nat. Commun.">
        <title>Thousands of microbial genomes shed light on interconnected biogeochemical processes in an aquifer system.</title>
        <authorList>
            <person name="Anantharaman K."/>
            <person name="Brown C.T."/>
            <person name="Hug L.A."/>
            <person name="Sharon I."/>
            <person name="Castelle C.J."/>
            <person name="Probst A.J."/>
            <person name="Thomas B.C."/>
            <person name="Singh A."/>
            <person name="Wilkins M.J."/>
            <person name="Karaoz U."/>
            <person name="Brodie E.L."/>
            <person name="Williams K.H."/>
            <person name="Hubbard S.S."/>
            <person name="Banfield J.F."/>
        </authorList>
    </citation>
    <scope>NUCLEOTIDE SEQUENCE [LARGE SCALE GENOMIC DNA]</scope>
</reference>
<proteinExistence type="predicted"/>
<dbReference type="GO" id="GO:0016279">
    <property type="term" value="F:protein-lysine N-methyltransferase activity"/>
    <property type="evidence" value="ECO:0007669"/>
    <property type="project" value="InterPro"/>
</dbReference>
<keyword evidence="2" id="KW-0808">Transferase</keyword>
<evidence type="ECO:0008006" key="6">
    <source>
        <dbReference type="Google" id="ProtNLM"/>
    </source>
</evidence>
<evidence type="ECO:0000256" key="2">
    <source>
        <dbReference type="ARBA" id="ARBA00022679"/>
    </source>
</evidence>
<evidence type="ECO:0000256" key="1">
    <source>
        <dbReference type="ARBA" id="ARBA00022603"/>
    </source>
</evidence>
<evidence type="ECO:0000313" key="5">
    <source>
        <dbReference type="Proteomes" id="UP000178385"/>
    </source>
</evidence>
<keyword evidence="3" id="KW-0949">S-adenosyl-L-methionine</keyword>
<evidence type="ECO:0000256" key="3">
    <source>
        <dbReference type="ARBA" id="ARBA00022691"/>
    </source>
</evidence>